<feature type="transmembrane region" description="Helical" evidence="2">
    <location>
        <begin position="146"/>
        <end position="166"/>
    </location>
</feature>
<proteinExistence type="predicted"/>
<protein>
    <recommendedName>
        <fullName evidence="3">DUF7702 domain-containing protein</fullName>
    </recommendedName>
</protein>
<evidence type="ECO:0000256" key="2">
    <source>
        <dbReference type="SAM" id="Phobius"/>
    </source>
</evidence>
<evidence type="ECO:0000259" key="3">
    <source>
        <dbReference type="Pfam" id="PF24800"/>
    </source>
</evidence>
<feature type="compositionally biased region" description="Basic and acidic residues" evidence="1">
    <location>
        <begin position="270"/>
        <end position="282"/>
    </location>
</feature>
<feature type="domain" description="DUF7702" evidence="3">
    <location>
        <begin position="2"/>
        <end position="240"/>
    </location>
</feature>
<feature type="transmembrane region" description="Helical" evidence="2">
    <location>
        <begin position="37"/>
        <end position="56"/>
    </location>
</feature>
<dbReference type="PANTHER" id="PTHR42109:SF2">
    <property type="entry name" value="INTEGRAL MEMBRANE PROTEIN"/>
    <property type="match status" value="1"/>
</dbReference>
<evidence type="ECO:0000313" key="4">
    <source>
        <dbReference type="EMBL" id="KAK5704197.1"/>
    </source>
</evidence>
<keyword evidence="2" id="KW-1133">Transmembrane helix</keyword>
<feature type="transmembrane region" description="Helical" evidence="2">
    <location>
        <begin position="68"/>
        <end position="91"/>
    </location>
</feature>
<dbReference type="InterPro" id="IPR056119">
    <property type="entry name" value="DUF7702"/>
</dbReference>
<comment type="caution">
    <text evidence="4">The sequence shown here is derived from an EMBL/GenBank/DDBJ whole genome shotgun (WGS) entry which is preliminary data.</text>
</comment>
<keyword evidence="2" id="KW-0812">Transmembrane</keyword>
<name>A0AAN7WE44_9PEZI</name>
<feature type="transmembrane region" description="Helical" evidence="2">
    <location>
        <begin position="103"/>
        <end position="126"/>
    </location>
</feature>
<keyword evidence="2" id="KW-0472">Membrane</keyword>
<dbReference type="AlphaFoldDB" id="A0AAN7WE44"/>
<dbReference type="EMBL" id="JAVRQU010000004">
    <property type="protein sequence ID" value="KAK5704197.1"/>
    <property type="molecule type" value="Genomic_DNA"/>
</dbReference>
<feature type="transmembrane region" description="Helical" evidence="2">
    <location>
        <begin position="6"/>
        <end position="28"/>
    </location>
</feature>
<feature type="transmembrane region" description="Helical" evidence="2">
    <location>
        <begin position="178"/>
        <end position="196"/>
    </location>
</feature>
<feature type="transmembrane region" description="Helical" evidence="2">
    <location>
        <begin position="216"/>
        <end position="240"/>
    </location>
</feature>
<gene>
    <name evidence="4" type="ORF">LTR97_003210</name>
</gene>
<dbReference type="Pfam" id="PF24800">
    <property type="entry name" value="DUF7702"/>
    <property type="match status" value="1"/>
</dbReference>
<feature type="region of interest" description="Disordered" evidence="1">
    <location>
        <begin position="261"/>
        <end position="306"/>
    </location>
</feature>
<sequence length="306" mass="33476">MLDAKGDLAAVEVAFFGPAFLIGLFVVFRHGFSKQVGWLYVCVLSILRIVGASATLDMEVTNKYSDSLLTTAAICSAVGTAPLLLAMMGFLERINKGMEHKGISLMIFRPLHLISLAALIIAIIGGTDKMSSSASSQKTGKALGEAGAMLFFGILLALTIITLFNVTNTRYVLSHERNLLRACVIALPFLAVRIAYTIASAFSKKGGLFYYADVNIYVQAFMQFAMEAIVVCIFITAGVLTPKMEKQKIIEADVEGQKVEMISGPTQRSVRTEEQTRQDRPRFQAPQNIGDYRPSRLIKNAMSSRK</sequence>
<organism evidence="4 5">
    <name type="scientific">Elasticomyces elasticus</name>
    <dbReference type="NCBI Taxonomy" id="574655"/>
    <lineage>
        <taxon>Eukaryota</taxon>
        <taxon>Fungi</taxon>
        <taxon>Dikarya</taxon>
        <taxon>Ascomycota</taxon>
        <taxon>Pezizomycotina</taxon>
        <taxon>Dothideomycetes</taxon>
        <taxon>Dothideomycetidae</taxon>
        <taxon>Mycosphaerellales</taxon>
        <taxon>Teratosphaeriaceae</taxon>
        <taxon>Elasticomyces</taxon>
    </lineage>
</organism>
<evidence type="ECO:0000256" key="1">
    <source>
        <dbReference type="SAM" id="MobiDB-lite"/>
    </source>
</evidence>
<accession>A0AAN7WE44</accession>
<dbReference type="PANTHER" id="PTHR42109">
    <property type="entry name" value="UNPLACED GENOMIC SCAFFOLD UM_SCAF_CONTIG_1.265, WHOLE GENOME SHOTGUN SEQUENCE"/>
    <property type="match status" value="1"/>
</dbReference>
<evidence type="ECO:0000313" key="5">
    <source>
        <dbReference type="Proteomes" id="UP001310594"/>
    </source>
</evidence>
<reference evidence="4" key="1">
    <citation type="submission" date="2023-08" db="EMBL/GenBank/DDBJ databases">
        <title>Black Yeasts Isolated from many extreme environments.</title>
        <authorList>
            <person name="Coleine C."/>
            <person name="Stajich J.E."/>
            <person name="Selbmann L."/>
        </authorList>
    </citation>
    <scope>NUCLEOTIDE SEQUENCE</scope>
    <source>
        <strain evidence="4">CCFEE 5810</strain>
    </source>
</reference>
<dbReference type="Proteomes" id="UP001310594">
    <property type="component" value="Unassembled WGS sequence"/>
</dbReference>